<dbReference type="PANTHER" id="PTHR31859">
    <property type="entry name" value="TETRATRICOPEPTIDE REPEAT PROTEIN 39 FAMILY MEMBER"/>
    <property type="match status" value="1"/>
</dbReference>
<protein>
    <submittedName>
        <fullName evidence="2">Tetratricopeptide repeat protein 39C</fullName>
    </submittedName>
</protein>
<dbReference type="Gene3D" id="1.25.40.10">
    <property type="entry name" value="Tetratricopeptide repeat domain"/>
    <property type="match status" value="1"/>
</dbReference>
<organism evidence="2 3">
    <name type="scientific">Choanephora cucurbitarum</name>
    <dbReference type="NCBI Taxonomy" id="101091"/>
    <lineage>
        <taxon>Eukaryota</taxon>
        <taxon>Fungi</taxon>
        <taxon>Fungi incertae sedis</taxon>
        <taxon>Mucoromycota</taxon>
        <taxon>Mucoromycotina</taxon>
        <taxon>Mucoromycetes</taxon>
        <taxon>Mucorales</taxon>
        <taxon>Mucorineae</taxon>
        <taxon>Choanephoraceae</taxon>
        <taxon>Choanephoroideae</taxon>
        <taxon>Choanephora</taxon>
    </lineage>
</organism>
<evidence type="ECO:0000313" key="2">
    <source>
        <dbReference type="EMBL" id="OBZ90684.1"/>
    </source>
</evidence>
<gene>
    <name evidence="2" type="primary">TTC39C_1</name>
    <name evidence="2" type="ORF">A0J61_01257</name>
</gene>
<reference evidence="2 3" key="1">
    <citation type="submission" date="2016-03" db="EMBL/GenBank/DDBJ databases">
        <title>Choanephora cucurbitarum.</title>
        <authorList>
            <person name="Min B."/>
            <person name="Park H."/>
            <person name="Park J.-H."/>
            <person name="Shin H.-D."/>
            <person name="Choi I.-G."/>
        </authorList>
    </citation>
    <scope>NUCLEOTIDE SEQUENCE [LARGE SCALE GENOMIC DNA]</scope>
    <source>
        <strain evidence="2 3">KUS-F28377</strain>
    </source>
</reference>
<dbReference type="PANTHER" id="PTHR31859:SF1">
    <property type="entry name" value="TETRATRICOPEPTIDE REPEAT PROTEIN 39C"/>
    <property type="match status" value="1"/>
</dbReference>
<dbReference type="Pfam" id="PF10300">
    <property type="entry name" value="Iml2-TPR_39"/>
    <property type="match status" value="1"/>
</dbReference>
<dbReference type="SUPFAM" id="SSF48452">
    <property type="entry name" value="TPR-like"/>
    <property type="match status" value="1"/>
</dbReference>
<dbReference type="OrthoDB" id="43460at2759"/>
<proteinExistence type="predicted"/>
<comment type="caution">
    <text evidence="2">The sequence shown here is derived from an EMBL/GenBank/DDBJ whole genome shotgun (WGS) entry which is preliminary data.</text>
</comment>
<dbReference type="InterPro" id="IPR019412">
    <property type="entry name" value="IML2/TPR_39"/>
</dbReference>
<feature type="compositionally biased region" description="Low complexity" evidence="1">
    <location>
        <begin position="20"/>
        <end position="38"/>
    </location>
</feature>
<sequence>MTVAILQVKNDDDINYDLMSSETNSSSSNSSQRSSVTSIDSNHDHTVPLELGLVIHALQISSEQEVKDLKPTQAIEIKSTKPVHSSDNMIVLNSDTIKHVKPSILLPREQEIADEPVCRAIHLLFNNQFMEAKKLFETHANTDPLHASGLGFMSFFKATMTLDPKSIENAIQVLISIYTMATAQISRASGSYIGSSIFQYVSSCYQNLKSSRASAIPIHATPVKPKLIETHKTHIIPNGTLRAHVIKAEACLQMAILYLFQEKIASYVKCGLNLRRAYTSYSIVWQEYKRMGQLHNEYIDQNTISGIQFGIGAIHLILSSLPPKILCIISAFSWKPDRHLGFALLKLCFENKQSRSPLASAMLLAYYTTLIQFCPQLLADTYTQPAIETLLEAQKIYPNSSIFLYFAGKTSRIAQNLNLSTESFLYAIETSKKEWAEVEIHQASRFEMGINQMMQNNWKEAVGLFHGLFQEGYGSPAVLCYLTGACLDMLGQRTEAILTFAQIPALVRPSARSYHQKSTSGMESYVMRKVVFFQQSGYQDMDMTMCALECLYLINAYQLMDMVQLEQNLSLTDYSLSKILEAEKLEYSIRAKELLPETPPPQYDNQRSVLLLIKAAILNAMGRAQEAIVHLNWIIDHKATIKIDSWALPFAYWEVGCTSWSLNHKTRAQQFWEAALRLAMQIHLAMTQASSMTHATVTKLDNKLSESQGDQTEEMNN</sequence>
<evidence type="ECO:0000256" key="1">
    <source>
        <dbReference type="SAM" id="MobiDB-lite"/>
    </source>
</evidence>
<name>A0A1C7NT63_9FUNG</name>
<dbReference type="InParanoid" id="A0A1C7NT63"/>
<dbReference type="Proteomes" id="UP000093000">
    <property type="component" value="Unassembled WGS sequence"/>
</dbReference>
<dbReference type="EMBL" id="LUGH01000038">
    <property type="protein sequence ID" value="OBZ90684.1"/>
    <property type="molecule type" value="Genomic_DNA"/>
</dbReference>
<accession>A0A1C7NT63</accession>
<keyword evidence="3" id="KW-1185">Reference proteome</keyword>
<dbReference type="AlphaFoldDB" id="A0A1C7NT63"/>
<dbReference type="InterPro" id="IPR011990">
    <property type="entry name" value="TPR-like_helical_dom_sf"/>
</dbReference>
<evidence type="ECO:0000313" key="3">
    <source>
        <dbReference type="Proteomes" id="UP000093000"/>
    </source>
</evidence>
<feature type="region of interest" description="Disordered" evidence="1">
    <location>
        <begin position="16"/>
        <end position="42"/>
    </location>
</feature>